<dbReference type="PRINTS" id="PR02008">
    <property type="entry name" value="RCMTFAMILY"/>
</dbReference>
<dbReference type="SUPFAM" id="SSF53335">
    <property type="entry name" value="S-adenosyl-L-methionine-dependent methyltransferases"/>
    <property type="match status" value="1"/>
</dbReference>
<dbReference type="PANTHER" id="PTHR22807:SF30">
    <property type="entry name" value="28S RRNA (CYTOSINE(4447)-C(5))-METHYLTRANSFERASE-RELATED"/>
    <property type="match status" value="1"/>
</dbReference>
<dbReference type="PANTHER" id="PTHR22807">
    <property type="entry name" value="NOP2 YEAST -RELATED NOL1/NOP2/FMU SUN DOMAIN-CONTAINING"/>
    <property type="match status" value="1"/>
</dbReference>
<gene>
    <name evidence="8" type="ORF">A4A49_09304</name>
</gene>
<evidence type="ECO:0000256" key="3">
    <source>
        <dbReference type="ARBA" id="ARBA00022691"/>
    </source>
</evidence>
<accession>A0A1J6J0T4</accession>
<evidence type="ECO:0000256" key="5">
    <source>
        <dbReference type="PROSITE-ProRule" id="PRU01023"/>
    </source>
</evidence>
<feature type="domain" description="SAM-dependent MTase RsmB/NOP-type" evidence="7">
    <location>
        <begin position="1"/>
        <end position="158"/>
    </location>
</feature>
<dbReference type="Proteomes" id="UP000187609">
    <property type="component" value="Unassembled WGS sequence"/>
</dbReference>
<name>A0A1J6J0T4_NICAT</name>
<protein>
    <recommendedName>
        <fullName evidence="7">SAM-dependent MTase RsmB/NOP-type domain-containing protein</fullName>
    </recommendedName>
</protein>
<dbReference type="InterPro" id="IPR029063">
    <property type="entry name" value="SAM-dependent_MTases_sf"/>
</dbReference>
<keyword evidence="4 5" id="KW-0694">RNA-binding</keyword>
<evidence type="ECO:0000256" key="1">
    <source>
        <dbReference type="ARBA" id="ARBA00022603"/>
    </source>
</evidence>
<dbReference type="EMBL" id="MJEQ01037189">
    <property type="protein sequence ID" value="OIT00897.1"/>
    <property type="molecule type" value="Genomic_DNA"/>
</dbReference>
<evidence type="ECO:0000259" key="7">
    <source>
        <dbReference type="PROSITE" id="PS51686"/>
    </source>
</evidence>
<dbReference type="SMR" id="A0A1J6J0T4"/>
<dbReference type="GO" id="GO:0009383">
    <property type="term" value="F:rRNA (cytosine-C5-)-methyltransferase activity"/>
    <property type="evidence" value="ECO:0007669"/>
    <property type="project" value="TreeGrafter"/>
</dbReference>
<comment type="caution">
    <text evidence="8">The sequence shown here is derived from an EMBL/GenBank/DDBJ whole genome shotgun (WGS) entry which is preliminary data.</text>
</comment>
<dbReference type="Gramene" id="OIT00897">
    <property type="protein sequence ID" value="OIT00897"/>
    <property type="gene ID" value="A4A49_09304"/>
</dbReference>
<dbReference type="OMA" id="FGQNTAD"/>
<evidence type="ECO:0000256" key="2">
    <source>
        <dbReference type="ARBA" id="ARBA00022679"/>
    </source>
</evidence>
<dbReference type="InterPro" id="IPR001678">
    <property type="entry name" value="MeTrfase_RsmB-F_NOP2_dom"/>
</dbReference>
<evidence type="ECO:0000256" key="4">
    <source>
        <dbReference type="ARBA" id="ARBA00022884"/>
    </source>
</evidence>
<dbReference type="InterPro" id="IPR023267">
    <property type="entry name" value="RCMT"/>
</dbReference>
<comment type="similarity">
    <text evidence="5">Belongs to the class I-like SAM-binding methyltransferase superfamily. RsmB/NOP family.</text>
</comment>
<dbReference type="PROSITE" id="PS51686">
    <property type="entry name" value="SAM_MT_RSMB_NOP"/>
    <property type="match status" value="1"/>
</dbReference>
<keyword evidence="1 5" id="KW-0489">Methyltransferase</keyword>
<evidence type="ECO:0000256" key="6">
    <source>
        <dbReference type="SAM" id="MobiDB-lite"/>
    </source>
</evidence>
<dbReference type="GO" id="GO:0070475">
    <property type="term" value="P:rRNA base methylation"/>
    <property type="evidence" value="ECO:0007669"/>
    <property type="project" value="TreeGrafter"/>
</dbReference>
<keyword evidence="3 5" id="KW-0949">S-adenosyl-L-methionine</keyword>
<dbReference type="AlphaFoldDB" id="A0A1J6J0T4"/>
<feature type="compositionally biased region" description="Basic and acidic residues" evidence="6">
    <location>
        <begin position="240"/>
        <end position="249"/>
    </location>
</feature>
<dbReference type="GO" id="GO:0000470">
    <property type="term" value="P:maturation of LSU-rRNA"/>
    <property type="evidence" value="ECO:0007669"/>
    <property type="project" value="TreeGrafter"/>
</dbReference>
<feature type="region of interest" description="Disordered" evidence="6">
    <location>
        <begin position="188"/>
        <end position="249"/>
    </location>
</feature>
<comment type="caution">
    <text evidence="5">Lacks conserved residue(s) required for the propagation of feature annotation.</text>
</comment>
<keyword evidence="2 5" id="KW-0808">Transferase</keyword>
<dbReference type="GO" id="GO:0005730">
    <property type="term" value="C:nucleolus"/>
    <property type="evidence" value="ECO:0007669"/>
    <property type="project" value="TreeGrafter"/>
</dbReference>
<feature type="compositionally biased region" description="Basic and acidic residues" evidence="6">
    <location>
        <begin position="188"/>
        <end position="229"/>
    </location>
</feature>
<dbReference type="GO" id="GO:0003723">
    <property type="term" value="F:RNA binding"/>
    <property type="evidence" value="ECO:0007669"/>
    <property type="project" value="UniProtKB-UniRule"/>
</dbReference>
<organism evidence="8 9">
    <name type="scientific">Nicotiana attenuata</name>
    <name type="common">Coyote tobacco</name>
    <dbReference type="NCBI Taxonomy" id="49451"/>
    <lineage>
        <taxon>Eukaryota</taxon>
        <taxon>Viridiplantae</taxon>
        <taxon>Streptophyta</taxon>
        <taxon>Embryophyta</taxon>
        <taxon>Tracheophyta</taxon>
        <taxon>Spermatophyta</taxon>
        <taxon>Magnoliopsida</taxon>
        <taxon>eudicotyledons</taxon>
        <taxon>Gunneridae</taxon>
        <taxon>Pentapetalae</taxon>
        <taxon>asterids</taxon>
        <taxon>lamiids</taxon>
        <taxon>Solanales</taxon>
        <taxon>Solanaceae</taxon>
        <taxon>Nicotianoideae</taxon>
        <taxon>Nicotianeae</taxon>
        <taxon>Nicotiana</taxon>
    </lineage>
</organism>
<dbReference type="Pfam" id="PF01189">
    <property type="entry name" value="Methyltr_RsmB-F"/>
    <property type="match status" value="1"/>
</dbReference>
<keyword evidence="9" id="KW-1185">Reference proteome</keyword>
<dbReference type="STRING" id="49451.A0A1J6J0T4"/>
<dbReference type="InterPro" id="IPR049560">
    <property type="entry name" value="MeTrfase_RsmB-F_NOP2_cat"/>
</dbReference>
<reference evidence="8" key="1">
    <citation type="submission" date="2016-11" db="EMBL/GenBank/DDBJ databases">
        <title>The genome of Nicotiana attenuata.</title>
        <authorList>
            <person name="Xu S."/>
            <person name="Brockmoeller T."/>
            <person name="Gaquerel E."/>
            <person name="Navarro A."/>
            <person name="Kuhl H."/>
            <person name="Gase K."/>
            <person name="Ling Z."/>
            <person name="Zhou W."/>
            <person name="Kreitzer C."/>
            <person name="Stanke M."/>
            <person name="Tang H."/>
            <person name="Lyons E."/>
            <person name="Pandey P."/>
            <person name="Pandey S.P."/>
            <person name="Timmermann B."/>
            <person name="Baldwin I.T."/>
        </authorList>
    </citation>
    <scope>NUCLEOTIDE SEQUENCE [LARGE SCALE GENOMIC DNA]</scope>
    <source>
        <strain evidence="8">UT</strain>
    </source>
</reference>
<evidence type="ECO:0000313" key="9">
    <source>
        <dbReference type="Proteomes" id="UP000187609"/>
    </source>
</evidence>
<feature type="binding site" evidence="5">
    <location>
        <position position="12"/>
    </location>
    <ligand>
        <name>S-adenosyl-L-methionine</name>
        <dbReference type="ChEBI" id="CHEBI:59789"/>
    </ligand>
</feature>
<feature type="binding site" evidence="5">
    <location>
        <position position="31"/>
    </location>
    <ligand>
        <name>S-adenosyl-L-methionine</name>
        <dbReference type="ChEBI" id="CHEBI:59789"/>
    </ligand>
</feature>
<feature type="active site" description="Nucleophile" evidence="5">
    <location>
        <position position="88"/>
    </location>
</feature>
<proteinExistence type="inferred from homology"/>
<sequence>MGVKNTIVCNYDGRELPKVFGQNTADRILLDAPCSGTGVISKDESVKTSKTAADIQNCSQLQKELILAAIDMVDANSKSGGYIVYSTCSIMVDENEAVIDYALKKRDVKLVSCGLDFGRPGFIRFMQHRFHTSLDKTRRFYPHVHNMDGFFVAKLKNMSNSKSAAQSSAQSEEIQGADTIESIDLHNVEGDDKHSEQKGIAEENGKLNEKVAADKKREMHVQKHSDKKVVGQNGGVTKNGRAEIGKRRG</sequence>
<evidence type="ECO:0000313" key="8">
    <source>
        <dbReference type="EMBL" id="OIT00897.1"/>
    </source>
</evidence>
<dbReference type="Gene3D" id="3.40.50.150">
    <property type="entry name" value="Vaccinia Virus protein VP39"/>
    <property type="match status" value="1"/>
</dbReference>